<comment type="caution">
    <text evidence="4">The sequence shown here is derived from an EMBL/GenBank/DDBJ whole genome shotgun (WGS) entry which is preliminary data.</text>
</comment>
<protein>
    <submittedName>
        <fullName evidence="4">Extracellular solute-binding protein</fullName>
    </submittedName>
</protein>
<dbReference type="RefSeq" id="WP_186328317.1">
    <property type="nucleotide sequence ID" value="NZ_JBHTIU010000037.1"/>
</dbReference>
<gene>
    <name evidence="4" type="ORF">ACFQ03_11940</name>
</gene>
<evidence type="ECO:0000256" key="1">
    <source>
        <dbReference type="ARBA" id="ARBA00008520"/>
    </source>
</evidence>
<accession>A0ABW3DBB4</accession>
<sequence length="435" mass="48325">MTRKKSLIVLFIILGLSILLISRVMGPGGSPKAGSVSGKDLFAKNADGLSDSEEQIIHFAVSLKPEEYAALEKWVGDYSAHGVKVELTNLPLEEAYDVLKQASQLGEAPDIMLLNNAWVNEFAALGYLKPVDELLDSDPQAQRLSAVMNQVKWNGYIWGIPKDVDPYILAWNKQKAEEIQAEEPPQTAEELLQWNSQFMNPDEKKYGVYYHPGDPYALLSLLSALGVPSIDGVNPLAKLDDPETLKALETFFNPRNASWDANLLQMNFPLPSKDWDPWKQLTEGNLAAMITTVSDFKRNENDQIALSALPMVAEGERQTGTWLKGRSYAVSSRPGNEAAVNDLLRELTSLNTEMKLWGEAKVLPAHVAAYSTPELRNDPSYRSYTWLLEQGNLLPVQIDSAKRLNALAAEMGMMYRGEQPLSEFAAKAAALWKDE</sequence>
<name>A0ABW3DBB4_9BACL</name>
<dbReference type="Proteomes" id="UP001597120">
    <property type="component" value="Unassembled WGS sequence"/>
</dbReference>
<dbReference type="SUPFAM" id="SSF53850">
    <property type="entry name" value="Periplasmic binding protein-like II"/>
    <property type="match status" value="1"/>
</dbReference>
<dbReference type="Gene3D" id="3.40.190.10">
    <property type="entry name" value="Periplasmic binding protein-like II"/>
    <property type="match status" value="2"/>
</dbReference>
<dbReference type="InterPro" id="IPR006059">
    <property type="entry name" value="SBP"/>
</dbReference>
<keyword evidence="5" id="KW-1185">Reference proteome</keyword>
<dbReference type="PANTHER" id="PTHR30061:SF50">
    <property type="entry name" value="MALTOSE_MALTODEXTRIN-BINDING PERIPLASMIC PROTEIN"/>
    <property type="match status" value="1"/>
</dbReference>
<dbReference type="EMBL" id="JBHTIU010000037">
    <property type="protein sequence ID" value="MFD0869864.1"/>
    <property type="molecule type" value="Genomic_DNA"/>
</dbReference>
<evidence type="ECO:0000256" key="2">
    <source>
        <dbReference type="ARBA" id="ARBA00022448"/>
    </source>
</evidence>
<evidence type="ECO:0000313" key="4">
    <source>
        <dbReference type="EMBL" id="MFD0869864.1"/>
    </source>
</evidence>
<proteinExistence type="inferred from homology"/>
<organism evidence="4 5">
    <name type="scientific">Paenibacillus residui</name>
    <dbReference type="NCBI Taxonomy" id="629724"/>
    <lineage>
        <taxon>Bacteria</taxon>
        <taxon>Bacillati</taxon>
        <taxon>Bacillota</taxon>
        <taxon>Bacilli</taxon>
        <taxon>Bacillales</taxon>
        <taxon>Paenibacillaceae</taxon>
        <taxon>Paenibacillus</taxon>
    </lineage>
</organism>
<comment type="similarity">
    <text evidence="1">Belongs to the bacterial solute-binding protein 1 family.</text>
</comment>
<evidence type="ECO:0000313" key="5">
    <source>
        <dbReference type="Proteomes" id="UP001597120"/>
    </source>
</evidence>
<reference evidence="5" key="1">
    <citation type="journal article" date="2019" name="Int. J. Syst. Evol. Microbiol.">
        <title>The Global Catalogue of Microorganisms (GCM) 10K type strain sequencing project: providing services to taxonomists for standard genome sequencing and annotation.</title>
        <authorList>
            <consortium name="The Broad Institute Genomics Platform"/>
            <consortium name="The Broad Institute Genome Sequencing Center for Infectious Disease"/>
            <person name="Wu L."/>
            <person name="Ma J."/>
        </authorList>
    </citation>
    <scope>NUCLEOTIDE SEQUENCE [LARGE SCALE GENOMIC DNA]</scope>
    <source>
        <strain evidence="5">CCUG 57263</strain>
    </source>
</reference>
<dbReference type="PANTHER" id="PTHR30061">
    <property type="entry name" value="MALTOSE-BINDING PERIPLASMIC PROTEIN"/>
    <property type="match status" value="1"/>
</dbReference>
<evidence type="ECO:0000256" key="3">
    <source>
        <dbReference type="ARBA" id="ARBA00022729"/>
    </source>
</evidence>
<keyword evidence="2" id="KW-0813">Transport</keyword>
<dbReference type="Pfam" id="PF13416">
    <property type="entry name" value="SBP_bac_8"/>
    <property type="match status" value="1"/>
</dbReference>
<keyword evidence="3" id="KW-0732">Signal</keyword>